<dbReference type="AlphaFoldDB" id="A0A9W6Z903"/>
<comment type="caution">
    <text evidence="1">The sequence shown here is derived from an EMBL/GenBank/DDBJ whole genome shotgun (WGS) entry which is preliminary data.</text>
</comment>
<dbReference type="EMBL" id="BRXZ01004382">
    <property type="protein sequence ID" value="GMH47781.1"/>
    <property type="molecule type" value="Genomic_DNA"/>
</dbReference>
<accession>A0A9W6Z903</accession>
<organism evidence="1 2">
    <name type="scientific">Triparma retinervis</name>
    <dbReference type="NCBI Taxonomy" id="2557542"/>
    <lineage>
        <taxon>Eukaryota</taxon>
        <taxon>Sar</taxon>
        <taxon>Stramenopiles</taxon>
        <taxon>Ochrophyta</taxon>
        <taxon>Bolidophyceae</taxon>
        <taxon>Parmales</taxon>
        <taxon>Triparmaceae</taxon>
        <taxon>Triparma</taxon>
    </lineage>
</organism>
<dbReference type="Proteomes" id="UP001165082">
    <property type="component" value="Unassembled WGS sequence"/>
</dbReference>
<protein>
    <submittedName>
        <fullName evidence="1">Uncharacterized protein</fullName>
    </submittedName>
</protein>
<name>A0A9W6Z903_9STRA</name>
<dbReference type="OrthoDB" id="10360197at2759"/>
<evidence type="ECO:0000313" key="1">
    <source>
        <dbReference type="EMBL" id="GMH47781.1"/>
    </source>
</evidence>
<reference evidence="1" key="1">
    <citation type="submission" date="2022-07" db="EMBL/GenBank/DDBJ databases">
        <title>Genome analysis of Parmales, a sister group of diatoms, reveals the evolutionary specialization of diatoms from phago-mixotrophs to photoautotrophs.</title>
        <authorList>
            <person name="Ban H."/>
            <person name="Sato S."/>
            <person name="Yoshikawa S."/>
            <person name="Kazumasa Y."/>
            <person name="Nakamura Y."/>
            <person name="Ichinomiya M."/>
            <person name="Saitoh K."/>
            <person name="Sato N."/>
            <person name="Blanc-Mathieu R."/>
            <person name="Endo H."/>
            <person name="Kuwata A."/>
            <person name="Ogata H."/>
        </authorList>
    </citation>
    <scope>NUCLEOTIDE SEQUENCE</scope>
</reference>
<gene>
    <name evidence="1" type="ORF">TrRE_jg6492</name>
</gene>
<evidence type="ECO:0000313" key="2">
    <source>
        <dbReference type="Proteomes" id="UP001165082"/>
    </source>
</evidence>
<proteinExistence type="predicted"/>
<sequence length="279" mass="31717">MPLRLTQEARRSFALSVHECILSSKNSKEAIIYFSLALVARQMLLSLGPDSEASKDALKNFIRRCAILSALPLIENVLLLYQPEPESGGPSNNFTIDPLPTFDTIKDAWDVYGFKKHHLQEIYNALAIEEDFKVEERWFKGQPSFLATIHKLKKASISNLDLARIYGGTSQSYTYKIEYVIRKMMVFGQVLEDPAGMKVFAGDFEEFADRIRDTIADEEEEFRYDFQDGFGCVGFIDGSLIQTSRPGGTTEQMFANGEQEWRNFQEAFFTGFGKKHGLK</sequence>
<keyword evidence="2" id="KW-1185">Reference proteome</keyword>
<feature type="non-terminal residue" evidence="1">
    <location>
        <position position="279"/>
    </location>
</feature>